<feature type="domain" description="TRASH" evidence="1">
    <location>
        <begin position="5"/>
        <end position="43"/>
    </location>
</feature>
<protein>
    <submittedName>
        <fullName evidence="2">YHS domain-containing protein</fullName>
    </submittedName>
</protein>
<comment type="caution">
    <text evidence="2">The sequence shown here is derived from an EMBL/GenBank/DDBJ whole genome shotgun (WGS) entry which is preliminary data.</text>
</comment>
<dbReference type="InterPro" id="IPR007029">
    <property type="entry name" value="YHS_dom"/>
</dbReference>
<dbReference type="EMBL" id="DUJU01000078">
    <property type="protein sequence ID" value="HIH93751.1"/>
    <property type="molecule type" value="Genomic_DNA"/>
</dbReference>
<evidence type="ECO:0000313" key="2">
    <source>
        <dbReference type="EMBL" id="HIH93751.1"/>
    </source>
</evidence>
<dbReference type="RefSeq" id="WP_083755885.1">
    <property type="nucleotide sequence ID" value="NZ_DUJU01000078.1"/>
</dbReference>
<sequence>MTVVDPVCKMKLDEKEARFKSEYNGKTYYFCALSDKKKFDEHPEKYIES</sequence>
<dbReference type="AlphaFoldDB" id="A0A832SEJ8"/>
<name>A0A832SEJ8_9EURY</name>
<evidence type="ECO:0000259" key="1">
    <source>
        <dbReference type="SMART" id="SM00746"/>
    </source>
</evidence>
<dbReference type="Pfam" id="PF04945">
    <property type="entry name" value="YHS"/>
    <property type="match status" value="1"/>
</dbReference>
<dbReference type="InterPro" id="IPR011017">
    <property type="entry name" value="TRASH_dom"/>
</dbReference>
<organism evidence="2 3">
    <name type="scientific">Methanosarcina acetivorans</name>
    <dbReference type="NCBI Taxonomy" id="2214"/>
    <lineage>
        <taxon>Archaea</taxon>
        <taxon>Methanobacteriati</taxon>
        <taxon>Methanobacteriota</taxon>
        <taxon>Stenosarchaea group</taxon>
        <taxon>Methanomicrobia</taxon>
        <taxon>Methanosarcinales</taxon>
        <taxon>Methanosarcinaceae</taxon>
        <taxon>Methanosarcina</taxon>
    </lineage>
</organism>
<dbReference type="SUPFAM" id="SSF47240">
    <property type="entry name" value="Ferritin-like"/>
    <property type="match status" value="1"/>
</dbReference>
<reference evidence="2" key="1">
    <citation type="journal article" date="2020" name="bioRxiv">
        <title>A rank-normalized archaeal taxonomy based on genome phylogeny resolves widespread incomplete and uneven classifications.</title>
        <authorList>
            <person name="Rinke C."/>
            <person name="Chuvochina M."/>
            <person name="Mussig A.J."/>
            <person name="Chaumeil P.-A."/>
            <person name="Waite D.W."/>
            <person name="Whitman W.B."/>
            <person name="Parks D.H."/>
            <person name="Hugenholtz P."/>
        </authorList>
    </citation>
    <scope>NUCLEOTIDE SEQUENCE</scope>
    <source>
        <strain evidence="2">UBA8876</strain>
    </source>
</reference>
<dbReference type="Gene3D" id="1.10.620.20">
    <property type="entry name" value="Ribonucleotide Reductase, subunit A"/>
    <property type="match status" value="1"/>
</dbReference>
<dbReference type="GO" id="GO:0016491">
    <property type="term" value="F:oxidoreductase activity"/>
    <property type="evidence" value="ECO:0007669"/>
    <property type="project" value="InterPro"/>
</dbReference>
<accession>A0A832SEJ8</accession>
<dbReference type="InterPro" id="IPR012348">
    <property type="entry name" value="RNR-like"/>
</dbReference>
<gene>
    <name evidence="2" type="ORF">HA338_06815</name>
</gene>
<dbReference type="GeneID" id="32154412"/>
<evidence type="ECO:0000313" key="3">
    <source>
        <dbReference type="Proteomes" id="UP000600774"/>
    </source>
</evidence>
<dbReference type="InterPro" id="IPR009078">
    <property type="entry name" value="Ferritin-like_SF"/>
</dbReference>
<dbReference type="SMART" id="SM00746">
    <property type="entry name" value="TRASH"/>
    <property type="match status" value="1"/>
</dbReference>
<proteinExistence type="predicted"/>
<dbReference type="Proteomes" id="UP000600774">
    <property type="component" value="Unassembled WGS sequence"/>
</dbReference>